<feature type="domain" description="DUF4829" evidence="1">
    <location>
        <begin position="57"/>
        <end position="142"/>
    </location>
</feature>
<organism evidence="2">
    <name type="scientific">Alkalihalophilus sp. As8PL</name>
    <dbReference type="NCBI Taxonomy" id="3237103"/>
    <lineage>
        <taxon>Bacteria</taxon>
        <taxon>Bacillati</taxon>
        <taxon>Bacillota</taxon>
        <taxon>Bacilli</taxon>
        <taxon>Bacillales</taxon>
        <taxon>Bacillaceae</taxon>
        <taxon>Alkalihalophilus</taxon>
    </lineage>
</organism>
<dbReference type="RefSeq" id="WP_368505161.1">
    <property type="nucleotide sequence ID" value="NZ_CP162551.1"/>
</dbReference>
<dbReference type="InterPro" id="IPR032256">
    <property type="entry name" value="DUF4829"/>
</dbReference>
<gene>
    <name evidence="2" type="ORF">AB3N04_05820</name>
</gene>
<reference evidence="2" key="1">
    <citation type="submission" date="2024-07" db="EMBL/GenBank/DDBJ databases">
        <title>Identification and characteristics of an arsenic-resistant bacterial isolate, which belongs to a novel species.</title>
        <authorList>
            <person name="Juszczyk A."/>
            <person name="Kowalczyk A."/>
            <person name="Was K."/>
            <person name="Kosowicz W."/>
            <person name="Budzyn A."/>
            <person name="Latowski D."/>
        </authorList>
    </citation>
    <scope>NUCLEOTIDE SEQUENCE</scope>
    <source>
        <strain evidence="2">As8PL</strain>
    </source>
</reference>
<dbReference type="AlphaFoldDB" id="A0AB39BVK2"/>
<accession>A0AB39BVK2</accession>
<proteinExistence type="predicted"/>
<evidence type="ECO:0000313" key="2">
    <source>
        <dbReference type="EMBL" id="XDI37833.1"/>
    </source>
</evidence>
<sequence length="143" mass="16534">MKKTIVIISATIFVFLFLFNIQAGKTKNVEVSIEQSTTFSEEEIHDAITVVKRKFKEFRGCELTDLWYDENQSNEYAKDYLTYGNGSTNGIEEENVIVLISNFDVNASGGDGSFQPNSTETNWKWILVRDDKHDKWRVDDWGY</sequence>
<name>A0AB39BVK2_9BACI</name>
<evidence type="ECO:0000259" key="1">
    <source>
        <dbReference type="Pfam" id="PF16111"/>
    </source>
</evidence>
<dbReference type="Pfam" id="PF16111">
    <property type="entry name" value="DUF4829"/>
    <property type="match status" value="1"/>
</dbReference>
<protein>
    <submittedName>
        <fullName evidence="2">DUF4829 domain-containing protein</fullName>
    </submittedName>
</protein>
<dbReference type="EMBL" id="CP162551">
    <property type="protein sequence ID" value="XDI37833.1"/>
    <property type="molecule type" value="Genomic_DNA"/>
</dbReference>